<proteinExistence type="predicted"/>
<gene>
    <name evidence="4" type="ORF">TCM_040956</name>
</gene>
<dbReference type="GO" id="GO:0008270">
    <property type="term" value="F:zinc ion binding"/>
    <property type="evidence" value="ECO:0007669"/>
    <property type="project" value="UniProtKB-KW"/>
</dbReference>
<feature type="region of interest" description="Disordered" evidence="2">
    <location>
        <begin position="264"/>
        <end position="315"/>
    </location>
</feature>
<keyword evidence="1" id="KW-0862">Zinc</keyword>
<feature type="domain" description="C2H2-type" evidence="3">
    <location>
        <begin position="48"/>
        <end position="75"/>
    </location>
</feature>
<dbReference type="PROSITE" id="PS50157">
    <property type="entry name" value="ZINC_FINGER_C2H2_2"/>
    <property type="match status" value="2"/>
</dbReference>
<accession>A0A061GU41</accession>
<evidence type="ECO:0000313" key="4">
    <source>
        <dbReference type="EMBL" id="EOY32938.1"/>
    </source>
</evidence>
<dbReference type="Proteomes" id="UP000026915">
    <property type="component" value="Chromosome 9"/>
</dbReference>
<dbReference type="Gene3D" id="3.30.160.60">
    <property type="entry name" value="Classic Zinc Finger"/>
    <property type="match status" value="1"/>
</dbReference>
<name>A0A061GU41_THECC</name>
<evidence type="ECO:0000256" key="1">
    <source>
        <dbReference type="PROSITE-ProRule" id="PRU00042"/>
    </source>
</evidence>
<dbReference type="eggNOG" id="KOG1721">
    <property type="taxonomic scope" value="Eukaryota"/>
</dbReference>
<feature type="compositionally biased region" description="Basic and acidic residues" evidence="2">
    <location>
        <begin position="368"/>
        <end position="388"/>
    </location>
</feature>
<organism evidence="4 5">
    <name type="scientific">Theobroma cacao</name>
    <name type="common">Cacao</name>
    <name type="synonym">Cocoa</name>
    <dbReference type="NCBI Taxonomy" id="3641"/>
    <lineage>
        <taxon>Eukaryota</taxon>
        <taxon>Viridiplantae</taxon>
        <taxon>Streptophyta</taxon>
        <taxon>Embryophyta</taxon>
        <taxon>Tracheophyta</taxon>
        <taxon>Spermatophyta</taxon>
        <taxon>Magnoliopsida</taxon>
        <taxon>eudicotyledons</taxon>
        <taxon>Gunneridae</taxon>
        <taxon>Pentapetalae</taxon>
        <taxon>rosids</taxon>
        <taxon>malvids</taxon>
        <taxon>Malvales</taxon>
        <taxon>Malvaceae</taxon>
        <taxon>Byttnerioideae</taxon>
        <taxon>Theobroma</taxon>
    </lineage>
</organism>
<dbReference type="EMBL" id="CM001887">
    <property type="protein sequence ID" value="EOY32938.1"/>
    <property type="molecule type" value="Genomic_DNA"/>
</dbReference>
<keyword evidence="1" id="KW-0479">Metal-binding</keyword>
<dbReference type="SMART" id="SM00355">
    <property type="entry name" value="ZnF_C2H2"/>
    <property type="match status" value="2"/>
</dbReference>
<feature type="region of interest" description="Disordered" evidence="2">
    <location>
        <begin position="150"/>
        <end position="174"/>
    </location>
</feature>
<dbReference type="GO" id="GO:0005634">
    <property type="term" value="C:nucleus"/>
    <property type="evidence" value="ECO:0000318"/>
    <property type="project" value="GO_Central"/>
</dbReference>
<keyword evidence="5" id="KW-1185">Reference proteome</keyword>
<dbReference type="HOGENOM" id="CLU_581927_0_0_1"/>
<evidence type="ECO:0000256" key="2">
    <source>
        <dbReference type="SAM" id="MobiDB-lite"/>
    </source>
</evidence>
<feature type="region of interest" description="Disordered" evidence="2">
    <location>
        <begin position="365"/>
        <end position="440"/>
    </location>
</feature>
<feature type="domain" description="C2H2-type" evidence="3">
    <location>
        <begin position="126"/>
        <end position="148"/>
    </location>
</feature>
<dbReference type="Pfam" id="PF13912">
    <property type="entry name" value="zf-C2H2_6"/>
    <property type="match status" value="2"/>
</dbReference>
<reference evidence="4 5" key="1">
    <citation type="journal article" date="2013" name="Genome Biol.">
        <title>The genome sequence of the most widely cultivated cacao type and its use to identify candidate genes regulating pod color.</title>
        <authorList>
            <person name="Motamayor J.C."/>
            <person name="Mockaitis K."/>
            <person name="Schmutz J."/>
            <person name="Haiminen N."/>
            <person name="Iii D.L."/>
            <person name="Cornejo O."/>
            <person name="Findley S.D."/>
            <person name="Zheng P."/>
            <person name="Utro F."/>
            <person name="Royaert S."/>
            <person name="Saski C."/>
            <person name="Jenkins J."/>
            <person name="Podicheti R."/>
            <person name="Zhao M."/>
            <person name="Scheffler B.E."/>
            <person name="Stack J.C."/>
            <person name="Feltus F.A."/>
            <person name="Mustiga G.M."/>
            <person name="Amores F."/>
            <person name="Phillips W."/>
            <person name="Marelli J.P."/>
            <person name="May G.D."/>
            <person name="Shapiro H."/>
            <person name="Ma J."/>
            <person name="Bustamante C.D."/>
            <person name="Schnell R.J."/>
            <person name="Main D."/>
            <person name="Gilbert D."/>
            <person name="Parida L."/>
            <person name="Kuhn D.N."/>
        </authorList>
    </citation>
    <scope>NUCLEOTIDE SEQUENCE [LARGE SCALE GENOMIC DNA]</scope>
    <source>
        <strain evidence="5">cv. Matina 1-6</strain>
    </source>
</reference>
<feature type="compositionally biased region" description="Basic and acidic residues" evidence="2">
    <location>
        <begin position="281"/>
        <end position="315"/>
    </location>
</feature>
<dbReference type="InterPro" id="IPR013087">
    <property type="entry name" value="Znf_C2H2_type"/>
</dbReference>
<dbReference type="STRING" id="3641.A0A061GU41"/>
<dbReference type="InParanoid" id="A0A061GU41"/>
<evidence type="ECO:0000259" key="3">
    <source>
        <dbReference type="PROSITE" id="PS50157"/>
    </source>
</evidence>
<dbReference type="PANTHER" id="PTHR47591:SF13">
    <property type="entry name" value="OS02G0293900 PROTEIN"/>
    <property type="match status" value="1"/>
</dbReference>
<dbReference type="OMA" id="QISCATE"/>
<dbReference type="GO" id="GO:0006355">
    <property type="term" value="P:regulation of DNA-templated transcription"/>
    <property type="evidence" value="ECO:0000318"/>
    <property type="project" value="GO_Central"/>
</dbReference>
<feature type="compositionally biased region" description="Polar residues" evidence="2">
    <location>
        <begin position="162"/>
        <end position="171"/>
    </location>
</feature>
<sequence>MGDQAAQAIENLERESASMETSDLSPSKSNKLFLKLKVSNTLKRCGQHICPVCSKGFTSGKALGGHIRIHMKGNKNGRHRKISKLQPRNLHRAKAKKRISKNTLLPKAADGAVDLPSNDQEGSEKVSCCICKKDFRSMKSLFGHMRNHPERGWRGIRPPPSDKNSCCSSVSENDEAPEVDQISCATERGSVSGSDLLKSLPKWTNTAKRCGKYTSDEIPEAAYCLMKLSRGESFDLGQSSIAYQKYSSTTVKPIIDKCQSSGLTNKASEQKQRSNIVLGKDMGEGKGKASLKTESDQERAPSEYKREDSYWPREEKKMEKSLAKELSCDNFIDKKTMVRENKLKLNYADATQIVENNRCFDQFQKFPRKPDEEKGDPSTVEGRFRDKIIPSSQTPGSYPKNPSERLFEAPLDETASPAEGKHLKSKPLFPTASQAAEGSQVCPPKILDFDLNEPYAALDGEDTGSKITSI</sequence>
<keyword evidence="1" id="KW-0863">Zinc-finger</keyword>
<dbReference type="InterPro" id="IPR036236">
    <property type="entry name" value="Znf_C2H2_sf"/>
</dbReference>
<evidence type="ECO:0000313" key="5">
    <source>
        <dbReference type="Proteomes" id="UP000026915"/>
    </source>
</evidence>
<dbReference type="GO" id="GO:0000976">
    <property type="term" value="F:transcription cis-regulatory region binding"/>
    <property type="evidence" value="ECO:0000318"/>
    <property type="project" value="GO_Central"/>
</dbReference>
<dbReference type="PANTHER" id="PTHR47591">
    <property type="entry name" value="ZINC FINGER PROTEIN ZAT2-RELATED"/>
    <property type="match status" value="1"/>
</dbReference>
<dbReference type="GO" id="GO:0003700">
    <property type="term" value="F:DNA-binding transcription factor activity"/>
    <property type="evidence" value="ECO:0000318"/>
    <property type="project" value="GO_Central"/>
</dbReference>
<dbReference type="AlphaFoldDB" id="A0A061GU41"/>
<dbReference type="PROSITE" id="PS00028">
    <property type="entry name" value="ZINC_FINGER_C2H2_1"/>
    <property type="match status" value="2"/>
</dbReference>
<protein>
    <recommendedName>
        <fullName evidence="3">C2H2-type domain-containing protein</fullName>
    </recommendedName>
</protein>
<dbReference type="SUPFAM" id="SSF57667">
    <property type="entry name" value="beta-beta-alpha zinc fingers"/>
    <property type="match status" value="1"/>
</dbReference>
<dbReference type="Gramene" id="EOY32938">
    <property type="protein sequence ID" value="EOY32938"/>
    <property type="gene ID" value="TCM_040956"/>
</dbReference>